<dbReference type="EC" id="6.1.1.3" evidence="13"/>
<comment type="catalytic activity">
    <reaction evidence="12 13">
        <text>tRNA(Thr) + L-threonine + ATP = L-threonyl-tRNA(Thr) + AMP + diphosphate + H(+)</text>
        <dbReference type="Rhea" id="RHEA:24624"/>
        <dbReference type="Rhea" id="RHEA-COMP:9670"/>
        <dbReference type="Rhea" id="RHEA-COMP:9704"/>
        <dbReference type="ChEBI" id="CHEBI:15378"/>
        <dbReference type="ChEBI" id="CHEBI:30616"/>
        <dbReference type="ChEBI" id="CHEBI:33019"/>
        <dbReference type="ChEBI" id="CHEBI:57926"/>
        <dbReference type="ChEBI" id="CHEBI:78442"/>
        <dbReference type="ChEBI" id="CHEBI:78534"/>
        <dbReference type="ChEBI" id="CHEBI:456215"/>
        <dbReference type="EC" id="6.1.1.3"/>
    </reaction>
</comment>
<dbReference type="GO" id="GO:0005737">
    <property type="term" value="C:cytoplasm"/>
    <property type="evidence" value="ECO:0007669"/>
    <property type="project" value="UniProtKB-SubCell"/>
</dbReference>
<protein>
    <recommendedName>
        <fullName evidence="13">Threonine--tRNA ligase</fullName>
        <ecNumber evidence="13">6.1.1.3</ecNumber>
    </recommendedName>
    <alternativeName>
        <fullName evidence="13">Threonyl-tRNA synthetase</fullName>
        <shortName evidence="13">ThrRS</shortName>
    </alternativeName>
</protein>
<keyword evidence="2 13" id="KW-0963">Cytoplasm</keyword>
<dbReference type="InterPro" id="IPR033728">
    <property type="entry name" value="ThrRS_core"/>
</dbReference>
<comment type="subunit">
    <text evidence="13">Homodimer.</text>
</comment>
<accession>A0A2W4VRZ6</accession>
<dbReference type="InterPro" id="IPR002320">
    <property type="entry name" value="Thr-tRNA-ligase_IIa"/>
</dbReference>
<dbReference type="PANTHER" id="PTHR11451">
    <property type="entry name" value="THREONINE-TRNA LIGASE"/>
    <property type="match status" value="1"/>
</dbReference>
<feature type="domain" description="Aminoacyl-transfer RNA synthetases class-II family profile" evidence="14">
    <location>
        <begin position="227"/>
        <end position="532"/>
    </location>
</feature>
<evidence type="ECO:0000256" key="7">
    <source>
        <dbReference type="ARBA" id="ARBA00022833"/>
    </source>
</evidence>
<evidence type="ECO:0000256" key="10">
    <source>
        <dbReference type="ARBA" id="ARBA00022917"/>
    </source>
</evidence>
<evidence type="ECO:0000256" key="1">
    <source>
        <dbReference type="ARBA" id="ARBA00008226"/>
    </source>
</evidence>
<comment type="similarity">
    <text evidence="1 13">Belongs to the class-II aminoacyl-tRNA synthetase family.</text>
</comment>
<evidence type="ECO:0000259" key="14">
    <source>
        <dbReference type="PROSITE" id="PS50862"/>
    </source>
</evidence>
<keyword evidence="10 13" id="KW-0648">Protein biosynthesis</keyword>
<evidence type="ECO:0000256" key="12">
    <source>
        <dbReference type="ARBA" id="ARBA00049515"/>
    </source>
</evidence>
<dbReference type="SUPFAM" id="SSF52954">
    <property type="entry name" value="Class II aaRS ABD-related"/>
    <property type="match status" value="1"/>
</dbReference>
<evidence type="ECO:0000256" key="8">
    <source>
        <dbReference type="ARBA" id="ARBA00022840"/>
    </source>
</evidence>
<dbReference type="SUPFAM" id="SSF55186">
    <property type="entry name" value="ThrRS/AlaRS common domain"/>
    <property type="match status" value="1"/>
</dbReference>
<keyword evidence="8 13" id="KW-0067">ATP-binding</keyword>
<reference evidence="15 16" key="2">
    <citation type="submission" date="2018-06" db="EMBL/GenBank/DDBJ databases">
        <title>Metagenomic assembly of (sub)arctic Cyanobacteria and their associated microbiome from non-axenic cultures.</title>
        <authorList>
            <person name="Baurain D."/>
        </authorList>
    </citation>
    <scope>NUCLEOTIDE SEQUENCE [LARGE SCALE GENOMIC DNA]</scope>
    <source>
        <strain evidence="15">ULC041bin1</strain>
    </source>
</reference>
<evidence type="ECO:0000256" key="5">
    <source>
        <dbReference type="ARBA" id="ARBA00022723"/>
    </source>
</evidence>
<dbReference type="GO" id="GO:0006435">
    <property type="term" value="P:threonyl-tRNA aminoacylation"/>
    <property type="evidence" value="ECO:0007669"/>
    <property type="project" value="UniProtKB-UniRule"/>
</dbReference>
<dbReference type="NCBIfam" id="TIGR00418">
    <property type="entry name" value="thrS"/>
    <property type="match status" value="1"/>
</dbReference>
<keyword evidence="5 13" id="KW-0479">Metal-binding</keyword>
<dbReference type="InterPro" id="IPR004154">
    <property type="entry name" value="Anticodon-bd"/>
</dbReference>
<evidence type="ECO:0000256" key="6">
    <source>
        <dbReference type="ARBA" id="ARBA00022741"/>
    </source>
</evidence>
<dbReference type="CDD" id="cd00860">
    <property type="entry name" value="ThrRS_anticodon"/>
    <property type="match status" value="1"/>
</dbReference>
<dbReference type="HAMAP" id="MF_00184">
    <property type="entry name" value="Thr_tRNA_synth"/>
    <property type="match status" value="1"/>
</dbReference>
<evidence type="ECO:0000256" key="9">
    <source>
        <dbReference type="ARBA" id="ARBA00022884"/>
    </source>
</evidence>
<dbReference type="GO" id="GO:0046872">
    <property type="term" value="F:metal ion binding"/>
    <property type="evidence" value="ECO:0007669"/>
    <property type="project" value="UniProtKB-KW"/>
</dbReference>
<dbReference type="PANTHER" id="PTHR11451:SF44">
    <property type="entry name" value="THREONINE--TRNA LIGASE, CHLOROPLASTIC_MITOCHONDRIAL 2"/>
    <property type="match status" value="1"/>
</dbReference>
<dbReference type="GO" id="GO:0005524">
    <property type="term" value="F:ATP binding"/>
    <property type="evidence" value="ECO:0007669"/>
    <property type="project" value="UniProtKB-UniRule"/>
</dbReference>
<dbReference type="InterPro" id="IPR047246">
    <property type="entry name" value="ThrRS_anticodon"/>
</dbReference>
<dbReference type="Gene3D" id="3.40.50.800">
    <property type="entry name" value="Anticodon-binding domain"/>
    <property type="match status" value="1"/>
</dbReference>
<dbReference type="Gene3D" id="3.30.54.20">
    <property type="match status" value="1"/>
</dbReference>
<evidence type="ECO:0000313" key="16">
    <source>
        <dbReference type="Proteomes" id="UP000249081"/>
    </source>
</evidence>
<dbReference type="Pfam" id="PF03129">
    <property type="entry name" value="HGTP_anticodon"/>
    <property type="match status" value="1"/>
</dbReference>
<evidence type="ECO:0000256" key="4">
    <source>
        <dbReference type="ARBA" id="ARBA00022598"/>
    </source>
</evidence>
<feature type="binding site" evidence="13">
    <location>
        <position position="320"/>
    </location>
    <ligand>
        <name>Zn(2+)</name>
        <dbReference type="ChEBI" id="CHEBI:29105"/>
        <note>catalytic</note>
    </ligand>
</feature>
<dbReference type="GO" id="GO:0000049">
    <property type="term" value="F:tRNA binding"/>
    <property type="evidence" value="ECO:0007669"/>
    <property type="project" value="UniProtKB-KW"/>
</dbReference>
<comment type="subcellular location">
    <subcellularLocation>
        <location evidence="13">Cytoplasm</location>
    </subcellularLocation>
</comment>
<dbReference type="Pfam" id="PF00587">
    <property type="entry name" value="tRNA-synt_2b"/>
    <property type="match status" value="1"/>
</dbReference>
<feature type="binding site" evidence="13">
    <location>
        <position position="497"/>
    </location>
    <ligand>
        <name>Zn(2+)</name>
        <dbReference type="ChEBI" id="CHEBI:29105"/>
        <note>catalytic</note>
    </ligand>
</feature>
<dbReference type="PROSITE" id="PS50862">
    <property type="entry name" value="AA_TRNA_LIGASE_II"/>
    <property type="match status" value="1"/>
</dbReference>
<feature type="binding site" evidence="13">
    <location>
        <position position="371"/>
    </location>
    <ligand>
        <name>Zn(2+)</name>
        <dbReference type="ChEBI" id="CHEBI:29105"/>
        <note>catalytic</note>
    </ligand>
</feature>
<proteinExistence type="inferred from homology"/>
<keyword evidence="6 13" id="KW-0547">Nucleotide-binding</keyword>
<evidence type="ECO:0000256" key="2">
    <source>
        <dbReference type="ARBA" id="ARBA00022490"/>
    </source>
</evidence>
<keyword evidence="11 13" id="KW-0030">Aminoacyl-tRNA synthetase</keyword>
<keyword evidence="7 13" id="KW-0862">Zinc</keyword>
<dbReference type="InterPro" id="IPR045864">
    <property type="entry name" value="aa-tRNA-synth_II/BPL/LPL"/>
</dbReference>
<gene>
    <name evidence="13" type="primary">thrS</name>
    <name evidence="15" type="ORF">DCF17_18465</name>
</gene>
<dbReference type="Pfam" id="PF07973">
    <property type="entry name" value="tRNA_SAD"/>
    <property type="match status" value="1"/>
</dbReference>
<dbReference type="AlphaFoldDB" id="A0A2W4VRZ6"/>
<dbReference type="Gene3D" id="3.30.930.10">
    <property type="entry name" value="Bira Bifunctional Protein, Domain 2"/>
    <property type="match status" value="1"/>
</dbReference>
<keyword evidence="3 13" id="KW-0820">tRNA-binding</keyword>
<comment type="caution">
    <text evidence="15">The sequence shown here is derived from an EMBL/GenBank/DDBJ whole genome shotgun (WGS) entry which is preliminary data.</text>
</comment>
<dbReference type="CDD" id="cd00771">
    <property type="entry name" value="ThrRS_core"/>
    <property type="match status" value="1"/>
</dbReference>
<dbReference type="SUPFAM" id="SSF55681">
    <property type="entry name" value="Class II aaRS and biotin synthetases"/>
    <property type="match status" value="1"/>
</dbReference>
<dbReference type="InterPro" id="IPR036621">
    <property type="entry name" value="Anticodon-bd_dom_sf"/>
</dbReference>
<dbReference type="FunFam" id="3.40.50.800:FF:000001">
    <property type="entry name" value="Threonine--tRNA ligase"/>
    <property type="match status" value="1"/>
</dbReference>
<dbReference type="GO" id="GO:0004829">
    <property type="term" value="F:threonine-tRNA ligase activity"/>
    <property type="evidence" value="ECO:0007669"/>
    <property type="project" value="UniProtKB-UniRule"/>
</dbReference>
<comment type="cofactor">
    <cofactor evidence="13">
        <name>Zn(2+)</name>
        <dbReference type="ChEBI" id="CHEBI:29105"/>
    </cofactor>
    <text evidence="13">Binds 1 zinc ion per subunit.</text>
</comment>
<dbReference type="Proteomes" id="UP000249081">
    <property type="component" value="Unassembled WGS sequence"/>
</dbReference>
<keyword evidence="4 13" id="KW-0436">Ligase</keyword>
<evidence type="ECO:0000256" key="13">
    <source>
        <dbReference type="HAMAP-Rule" id="MF_00184"/>
    </source>
</evidence>
<dbReference type="FunFam" id="3.30.930.10:FF:000002">
    <property type="entry name" value="Threonine--tRNA ligase"/>
    <property type="match status" value="1"/>
</dbReference>
<name>A0A2W4VRZ6_9CYAN</name>
<evidence type="ECO:0000256" key="11">
    <source>
        <dbReference type="ARBA" id="ARBA00023146"/>
    </source>
</evidence>
<keyword evidence="9 13" id="KW-0694">RNA-binding</keyword>
<organism evidence="15 16">
    <name type="scientific">Shackletoniella antarctica</name>
    <dbReference type="NCBI Taxonomy" id="268115"/>
    <lineage>
        <taxon>Bacteria</taxon>
        <taxon>Bacillati</taxon>
        <taxon>Cyanobacteriota</taxon>
        <taxon>Cyanophyceae</taxon>
        <taxon>Oculatellales</taxon>
        <taxon>Oculatellaceae</taxon>
        <taxon>Shackletoniella</taxon>
    </lineage>
</organism>
<evidence type="ECO:0000256" key="3">
    <source>
        <dbReference type="ARBA" id="ARBA00022555"/>
    </source>
</evidence>
<comment type="caution">
    <text evidence="13">Lacks conserved residue(s) required for the propagation of feature annotation.</text>
</comment>
<dbReference type="SMART" id="SM00863">
    <property type="entry name" value="tRNA_SAD"/>
    <property type="match status" value="1"/>
</dbReference>
<dbReference type="PRINTS" id="PR01047">
    <property type="entry name" value="TRNASYNTHTHR"/>
</dbReference>
<dbReference type="EMBL" id="QBMN01000163">
    <property type="protein sequence ID" value="PZO35603.1"/>
    <property type="molecule type" value="Genomic_DNA"/>
</dbReference>
<reference evidence="16" key="1">
    <citation type="submission" date="2018-04" db="EMBL/GenBank/DDBJ databases">
        <authorList>
            <person name="Cornet L."/>
        </authorList>
    </citation>
    <scope>NUCLEOTIDE SEQUENCE [LARGE SCALE GENOMIC DNA]</scope>
</reference>
<sequence length="624" mass="70701">MISQLSRPASGDRIAPGDPQRLLRLRHTCAHVLAMAVQRLFPETQVTIGPPTDTGFYYDFDRAIAFTPNDLTGIAAEMRQIIRANLPIVRETVDRNELRAEIDLLHEPYKLEILDGIPPHEPITRYYIGSPDAGLPLEIAEPSLFDDPAAQGQTPTAAFWWDLCAGPHLDTTGEIHPDAFALESVAGAYWRGDEAKPQLQRIYGTAWETPEQLQAYLQQKEEAKRRDHRKLGQELDLFSIQESAGGGLVFWHPKGARMRLLIEDYWRNAHLTGGYDLLYTPHIANLDLWKTSGHFEFYRDNMFDSMDIESQQYQLRPMNCPFHVLTYQNRLHSYRELPLRWAELGTVYRYERSGVLHGLMRVRGFTQDDAHVFCLPEQVSDEILAVLNLTEQILSDFGFTEYEVNLSTRPAKSVGADAIWDLATDALIQALDRKGWAYVTDEGGGAFYGPKIDIKIRDAIGRLWQCSTIQVDFNLPERFDLHYVAADGSRQRPIMVHRAIFGSLERFFGILVENYAGDFPLWLAPVQLRLLPVSDGQRDYANAVAQTLKREGFRVGVNASGDRLGKQIRTAELEKIPVVAVVGKREVEQQTLSVRTRQDGDRGALNLTELQVLMEESIADRGRG</sequence>
<dbReference type="Gene3D" id="3.30.980.10">
    <property type="entry name" value="Threonyl-trna Synthetase, Chain A, domain 2"/>
    <property type="match status" value="1"/>
</dbReference>
<evidence type="ECO:0000313" key="15">
    <source>
        <dbReference type="EMBL" id="PZO35603.1"/>
    </source>
</evidence>
<dbReference type="InterPro" id="IPR006195">
    <property type="entry name" value="aa-tRNA-synth_II"/>
</dbReference>
<dbReference type="InterPro" id="IPR012947">
    <property type="entry name" value="tRNA_SAD"/>
</dbReference>
<dbReference type="InterPro" id="IPR018163">
    <property type="entry name" value="Thr/Ala-tRNA-synth_IIc_edit"/>
</dbReference>
<dbReference type="InterPro" id="IPR002314">
    <property type="entry name" value="aa-tRNA-synt_IIb"/>
</dbReference>